<proteinExistence type="inferred from homology"/>
<dbReference type="Pfam" id="PF08281">
    <property type="entry name" value="Sigma70_r4_2"/>
    <property type="match status" value="1"/>
</dbReference>
<organism evidence="8 9">
    <name type="scientific">Dactylosporangium cerinum</name>
    <dbReference type="NCBI Taxonomy" id="1434730"/>
    <lineage>
        <taxon>Bacteria</taxon>
        <taxon>Bacillati</taxon>
        <taxon>Actinomycetota</taxon>
        <taxon>Actinomycetes</taxon>
        <taxon>Micromonosporales</taxon>
        <taxon>Micromonosporaceae</taxon>
        <taxon>Dactylosporangium</taxon>
    </lineage>
</organism>
<feature type="domain" description="RNA polymerase sigma factor 70 region 4 type 2" evidence="7">
    <location>
        <begin position="99"/>
        <end position="150"/>
    </location>
</feature>
<dbReference type="InterPro" id="IPR014325">
    <property type="entry name" value="RNA_pol_sigma-E_actinobac"/>
</dbReference>
<evidence type="ECO:0000256" key="4">
    <source>
        <dbReference type="ARBA" id="ARBA00023125"/>
    </source>
</evidence>
<dbReference type="Proteomes" id="UP001595912">
    <property type="component" value="Unassembled WGS sequence"/>
</dbReference>
<dbReference type="Pfam" id="PF04542">
    <property type="entry name" value="Sigma70_r2"/>
    <property type="match status" value="1"/>
</dbReference>
<dbReference type="InterPro" id="IPR013325">
    <property type="entry name" value="RNA_pol_sigma_r2"/>
</dbReference>
<dbReference type="InterPro" id="IPR007627">
    <property type="entry name" value="RNA_pol_sigma70_r2"/>
</dbReference>
<evidence type="ECO:0000256" key="3">
    <source>
        <dbReference type="ARBA" id="ARBA00023082"/>
    </source>
</evidence>
<name>A0ABV9VXR0_9ACTN</name>
<dbReference type="SUPFAM" id="SSF88946">
    <property type="entry name" value="Sigma2 domain of RNA polymerase sigma factors"/>
    <property type="match status" value="1"/>
</dbReference>
<evidence type="ECO:0000256" key="1">
    <source>
        <dbReference type="ARBA" id="ARBA00010641"/>
    </source>
</evidence>
<comment type="caution">
    <text evidence="8">The sequence shown here is derived from an EMBL/GenBank/DDBJ whole genome shotgun (WGS) entry which is preliminary data.</text>
</comment>
<evidence type="ECO:0000259" key="7">
    <source>
        <dbReference type="Pfam" id="PF08281"/>
    </source>
</evidence>
<evidence type="ECO:0000259" key="6">
    <source>
        <dbReference type="Pfam" id="PF04542"/>
    </source>
</evidence>
<keyword evidence="5" id="KW-0804">Transcription</keyword>
<dbReference type="Gene3D" id="1.10.1740.10">
    <property type="match status" value="1"/>
</dbReference>
<dbReference type="InterPro" id="IPR013324">
    <property type="entry name" value="RNA_pol_sigma_r3/r4-like"/>
</dbReference>
<dbReference type="NCBIfam" id="TIGR02983">
    <property type="entry name" value="SigE-fam_strep"/>
    <property type="match status" value="1"/>
</dbReference>
<sequence length="164" mass="18570">MTVAPDFAEFYSATYPRLLTQLYAFAGDRADAQDLVQEAFTRAFAQWATVSTFDDPVGWVRRVAWNLAISRWRRAKRLLHARRELVADDVPGPDELSLDLVRALRQLTPPLRQAVVLHYLADLSVQEIAAFVGAPDGTVKARLHRARTTLSRLLSVDEEWVSHD</sequence>
<protein>
    <submittedName>
        <fullName evidence="8">SigE family RNA polymerase sigma factor</fullName>
    </submittedName>
</protein>
<dbReference type="InterPro" id="IPR013249">
    <property type="entry name" value="RNA_pol_sigma70_r4_t2"/>
</dbReference>
<keyword evidence="4" id="KW-0238">DNA-binding</keyword>
<evidence type="ECO:0000256" key="2">
    <source>
        <dbReference type="ARBA" id="ARBA00023015"/>
    </source>
</evidence>
<dbReference type="EMBL" id="JBHSIU010000028">
    <property type="protein sequence ID" value="MFC5000877.1"/>
    <property type="molecule type" value="Genomic_DNA"/>
</dbReference>
<reference evidence="9" key="1">
    <citation type="journal article" date="2019" name="Int. J. Syst. Evol. Microbiol.">
        <title>The Global Catalogue of Microorganisms (GCM) 10K type strain sequencing project: providing services to taxonomists for standard genome sequencing and annotation.</title>
        <authorList>
            <consortium name="The Broad Institute Genomics Platform"/>
            <consortium name="The Broad Institute Genome Sequencing Center for Infectious Disease"/>
            <person name="Wu L."/>
            <person name="Ma J."/>
        </authorList>
    </citation>
    <scope>NUCLEOTIDE SEQUENCE [LARGE SCALE GENOMIC DNA]</scope>
    <source>
        <strain evidence="9">CGMCC 4.7152</strain>
    </source>
</reference>
<dbReference type="RefSeq" id="WP_380117406.1">
    <property type="nucleotide sequence ID" value="NZ_JBHSIU010000028.1"/>
</dbReference>
<dbReference type="InterPro" id="IPR039425">
    <property type="entry name" value="RNA_pol_sigma-70-like"/>
</dbReference>
<dbReference type="CDD" id="cd06171">
    <property type="entry name" value="Sigma70_r4"/>
    <property type="match status" value="1"/>
</dbReference>
<gene>
    <name evidence="8" type="ORF">ACFPIJ_23935</name>
</gene>
<dbReference type="SUPFAM" id="SSF88659">
    <property type="entry name" value="Sigma3 and sigma4 domains of RNA polymerase sigma factors"/>
    <property type="match status" value="1"/>
</dbReference>
<evidence type="ECO:0000313" key="8">
    <source>
        <dbReference type="EMBL" id="MFC5000877.1"/>
    </source>
</evidence>
<evidence type="ECO:0000313" key="9">
    <source>
        <dbReference type="Proteomes" id="UP001595912"/>
    </source>
</evidence>
<dbReference type="NCBIfam" id="TIGR02937">
    <property type="entry name" value="sigma70-ECF"/>
    <property type="match status" value="1"/>
</dbReference>
<comment type="similarity">
    <text evidence="1">Belongs to the sigma-70 factor family. ECF subfamily.</text>
</comment>
<dbReference type="PANTHER" id="PTHR43133">
    <property type="entry name" value="RNA POLYMERASE ECF-TYPE SIGMA FACTO"/>
    <property type="match status" value="1"/>
</dbReference>
<accession>A0ABV9VXR0</accession>
<dbReference type="InterPro" id="IPR036388">
    <property type="entry name" value="WH-like_DNA-bd_sf"/>
</dbReference>
<keyword evidence="2" id="KW-0805">Transcription regulation</keyword>
<feature type="domain" description="RNA polymerase sigma-70 region 2" evidence="6">
    <location>
        <begin position="11"/>
        <end position="77"/>
    </location>
</feature>
<keyword evidence="3" id="KW-0731">Sigma factor</keyword>
<keyword evidence="9" id="KW-1185">Reference proteome</keyword>
<evidence type="ECO:0000256" key="5">
    <source>
        <dbReference type="ARBA" id="ARBA00023163"/>
    </source>
</evidence>
<dbReference type="InterPro" id="IPR014284">
    <property type="entry name" value="RNA_pol_sigma-70_dom"/>
</dbReference>
<dbReference type="PANTHER" id="PTHR43133:SF50">
    <property type="entry name" value="ECF RNA POLYMERASE SIGMA FACTOR SIGM"/>
    <property type="match status" value="1"/>
</dbReference>
<dbReference type="Gene3D" id="1.10.10.10">
    <property type="entry name" value="Winged helix-like DNA-binding domain superfamily/Winged helix DNA-binding domain"/>
    <property type="match status" value="1"/>
</dbReference>